<sequence>MGTSFQSLCLTLVLVLAIAGQAHAFGAGNIASLSRIEGQNWRHGDIEDALLTLFLARIAGGKKFTKLDVQRVYFGNWLRDYSQAVDIGTLKYVSAEAIRILIWVLGFMTFGYGTNEFEVTTERLGCYQPTEHIDNPLGYGEGLDARDYDRRLRGPVDEERELAIDPRTGLKSYIASEDMDLATSAGLVRRVFRRSIELGRRYARSNNQDDLHEALRLLGTGLHCLEDYAAHSNYTELSLIELGETDVFPHVGRNVMLDIEGARDPVYPIVTGTFGGVDFFHSVLGEVSDKVTQSEIQTLEGVISDSQSETPSQSLLKDLLTKIPDGLLEDKDSDAEKVDEFKAKADDAKQHNENISPREPEEWTQFLTDVQRQVYPVLEWHDELIKAINKAIENIPVLPDLIEQVQDQMNIFVFSILAPYVLPIIKQIKTELQTGSSEVIQSSREQQHIVFNDDDSSNPTHSMLSKDHFSNVLNEPAGRIASQVVKWTVPQLMECWDDEDIDIRRTLDRIVTGVFHHPAQREYGRDGAADIRGIMFGTVEEWWNEKSDRERDSLREQLSRDGVFEGRNHKEGVHDSGHGCGKPLSLPKHRGGSGNGSSGGNHSPASGIGKVAADAAGGGAIGGLVGGLVGGIGSMILNNDSKEYGGSETGRHEHSSSAHGHSERHHHHKEHQRHESREDYRSENRPSHASRHEYGHEQNSPPRRDDYHGYSHESRDDRPSADSRRREEYREHRSRFGEGDGANRYSLTAARLTVMVMREVSMEDMKGVNRNILLVMVAIGVMIAMAPTAVMAVDSRTVRRSIVGDTSAMITSNPMDMAAVVNDVMNMDTDKTVDVTMDMSRVTAVNETMTVMSDAMDMGKHMMVADTMGTNKATVVVSAPRGMDTATVMDMEDRAMVEVMGINGAMATGTPLTNSSQAG</sequence>
<proteinExistence type="predicted"/>
<dbReference type="Proteomes" id="UP000094569">
    <property type="component" value="Unassembled WGS sequence"/>
</dbReference>
<keyword evidence="2" id="KW-0472">Membrane</keyword>
<dbReference type="VEuPathDB" id="FungiDB:SI65_06174"/>
<name>A0A1E3BBF8_ASPCR</name>
<dbReference type="InterPro" id="IPR052577">
    <property type="entry name" value="VWA7"/>
</dbReference>
<keyword evidence="2" id="KW-1133">Transmembrane helix</keyword>
<dbReference type="PANTHER" id="PTHR14905">
    <property type="entry name" value="NG37"/>
    <property type="match status" value="1"/>
</dbReference>
<dbReference type="STRING" id="573508.A0A1E3BBF8"/>
<reference evidence="4 5" key="1">
    <citation type="journal article" date="2016" name="BMC Genomics">
        <title>Comparative genomic and transcriptomic analyses of the Fuzhuan brick tea-fermentation fungus Aspergillus cristatus.</title>
        <authorList>
            <person name="Ge Y."/>
            <person name="Wang Y."/>
            <person name="Liu Y."/>
            <person name="Tan Y."/>
            <person name="Ren X."/>
            <person name="Zhang X."/>
            <person name="Hyde K.D."/>
            <person name="Liu Y."/>
            <person name="Liu Z."/>
        </authorList>
    </citation>
    <scope>NUCLEOTIDE SEQUENCE [LARGE SCALE GENOMIC DNA]</scope>
    <source>
        <strain evidence="4 5">GZAAS20.1005</strain>
    </source>
</reference>
<feature type="compositionally biased region" description="Basic and acidic residues" evidence="1">
    <location>
        <begin position="545"/>
        <end position="577"/>
    </location>
</feature>
<protein>
    <recommendedName>
        <fullName evidence="6">NIMA-interacting protein TinC</fullName>
    </recommendedName>
</protein>
<feature type="compositionally biased region" description="Basic residues" evidence="1">
    <location>
        <begin position="662"/>
        <end position="671"/>
    </location>
</feature>
<feature type="region of interest" description="Disordered" evidence="1">
    <location>
        <begin position="643"/>
        <end position="742"/>
    </location>
</feature>
<accession>A0A1E3BBF8</accession>
<organism evidence="4 5">
    <name type="scientific">Aspergillus cristatus</name>
    <name type="common">Chinese Fuzhuan brick tea-fermentation fungus</name>
    <name type="synonym">Eurotium cristatum</name>
    <dbReference type="NCBI Taxonomy" id="573508"/>
    <lineage>
        <taxon>Eukaryota</taxon>
        <taxon>Fungi</taxon>
        <taxon>Dikarya</taxon>
        <taxon>Ascomycota</taxon>
        <taxon>Pezizomycotina</taxon>
        <taxon>Eurotiomycetes</taxon>
        <taxon>Eurotiomycetidae</taxon>
        <taxon>Eurotiales</taxon>
        <taxon>Aspergillaceae</taxon>
        <taxon>Aspergillus</taxon>
        <taxon>Aspergillus subgen. Aspergillus</taxon>
    </lineage>
</organism>
<evidence type="ECO:0000256" key="3">
    <source>
        <dbReference type="SAM" id="SignalP"/>
    </source>
</evidence>
<keyword evidence="3" id="KW-0732">Signal</keyword>
<feature type="region of interest" description="Disordered" evidence="1">
    <location>
        <begin position="545"/>
        <end position="605"/>
    </location>
</feature>
<evidence type="ECO:0000313" key="5">
    <source>
        <dbReference type="Proteomes" id="UP000094569"/>
    </source>
</evidence>
<keyword evidence="5" id="KW-1185">Reference proteome</keyword>
<dbReference type="AlphaFoldDB" id="A0A1E3BBF8"/>
<dbReference type="PANTHER" id="PTHR14905:SF11">
    <property type="entry name" value="TINC (EUROFUNG)"/>
    <property type="match status" value="1"/>
</dbReference>
<feature type="transmembrane region" description="Helical" evidence="2">
    <location>
        <begin position="772"/>
        <end position="793"/>
    </location>
</feature>
<dbReference type="OrthoDB" id="2506204at2759"/>
<feature type="chain" id="PRO_5009123554" description="NIMA-interacting protein TinC" evidence="3">
    <location>
        <begin position="25"/>
        <end position="919"/>
    </location>
</feature>
<feature type="compositionally biased region" description="Basic and acidic residues" evidence="1">
    <location>
        <begin position="672"/>
        <end position="738"/>
    </location>
</feature>
<feature type="compositionally biased region" description="Basic and acidic residues" evidence="1">
    <location>
        <begin position="643"/>
        <end position="656"/>
    </location>
</feature>
<feature type="signal peptide" evidence="3">
    <location>
        <begin position="1"/>
        <end position="24"/>
    </location>
</feature>
<dbReference type="EMBL" id="JXNT01000006">
    <property type="protein sequence ID" value="ODM18303.1"/>
    <property type="molecule type" value="Genomic_DNA"/>
</dbReference>
<evidence type="ECO:0000256" key="2">
    <source>
        <dbReference type="SAM" id="Phobius"/>
    </source>
</evidence>
<evidence type="ECO:0000313" key="4">
    <source>
        <dbReference type="EMBL" id="ODM18303.1"/>
    </source>
</evidence>
<keyword evidence="2" id="KW-0812">Transmembrane</keyword>
<dbReference type="InterPro" id="IPR010816">
    <property type="entry name" value="Het-C"/>
</dbReference>
<dbReference type="Pfam" id="PF07217">
    <property type="entry name" value="Het-C"/>
    <property type="match status" value="1"/>
</dbReference>
<evidence type="ECO:0008006" key="6">
    <source>
        <dbReference type="Google" id="ProtNLM"/>
    </source>
</evidence>
<comment type="caution">
    <text evidence="4">The sequence shown here is derived from an EMBL/GenBank/DDBJ whole genome shotgun (WGS) entry which is preliminary data.</text>
</comment>
<gene>
    <name evidence="4" type="ORF">SI65_06174</name>
</gene>
<evidence type="ECO:0000256" key="1">
    <source>
        <dbReference type="SAM" id="MobiDB-lite"/>
    </source>
</evidence>